<comment type="caution">
    <text evidence="8">The sequence shown here is derived from an EMBL/GenBank/DDBJ whole genome shotgun (WGS) entry which is preliminary data.</text>
</comment>
<evidence type="ECO:0000256" key="4">
    <source>
        <dbReference type="ARBA" id="ARBA00022692"/>
    </source>
</evidence>
<feature type="transmembrane region" description="Helical" evidence="7">
    <location>
        <begin position="44"/>
        <end position="64"/>
    </location>
</feature>
<evidence type="ECO:0000256" key="5">
    <source>
        <dbReference type="ARBA" id="ARBA00022989"/>
    </source>
</evidence>
<dbReference type="Proteomes" id="UP001596037">
    <property type="component" value="Unassembled WGS sequence"/>
</dbReference>
<keyword evidence="4 7" id="KW-0812">Transmembrane</keyword>
<evidence type="ECO:0000313" key="9">
    <source>
        <dbReference type="Proteomes" id="UP001596037"/>
    </source>
</evidence>
<dbReference type="EMBL" id="JBHSMF010000003">
    <property type="protein sequence ID" value="MFC5496924.1"/>
    <property type="molecule type" value="Genomic_DNA"/>
</dbReference>
<dbReference type="RefSeq" id="WP_376848956.1">
    <property type="nucleotide sequence ID" value="NZ_JBHSMF010000003.1"/>
</dbReference>
<proteinExistence type="predicted"/>
<protein>
    <submittedName>
        <fullName evidence="8">Dicarboxylate/amino acid:cation symporter</fullName>
    </submittedName>
</protein>
<dbReference type="InterPro" id="IPR036458">
    <property type="entry name" value="Na:dicarbo_symporter_sf"/>
</dbReference>
<comment type="subcellular location">
    <subcellularLocation>
        <location evidence="1">Cell membrane</location>
        <topology evidence="1">Multi-pass membrane protein</topology>
    </subcellularLocation>
</comment>
<name>A0ABW0NAI4_9BURK</name>
<feature type="transmembrane region" description="Helical" evidence="7">
    <location>
        <begin position="204"/>
        <end position="223"/>
    </location>
</feature>
<keyword evidence="2" id="KW-0813">Transport</keyword>
<evidence type="ECO:0000256" key="6">
    <source>
        <dbReference type="ARBA" id="ARBA00023136"/>
    </source>
</evidence>
<dbReference type="PANTHER" id="PTHR42865:SF7">
    <property type="entry name" value="PROTON_GLUTAMATE-ASPARTATE SYMPORTER"/>
    <property type="match status" value="1"/>
</dbReference>
<evidence type="ECO:0000313" key="8">
    <source>
        <dbReference type="EMBL" id="MFC5496924.1"/>
    </source>
</evidence>
<organism evidence="8 9">
    <name type="scientific">Caenimonas terrae</name>
    <dbReference type="NCBI Taxonomy" id="696074"/>
    <lineage>
        <taxon>Bacteria</taxon>
        <taxon>Pseudomonadati</taxon>
        <taxon>Pseudomonadota</taxon>
        <taxon>Betaproteobacteria</taxon>
        <taxon>Burkholderiales</taxon>
        <taxon>Comamonadaceae</taxon>
        <taxon>Caenimonas</taxon>
    </lineage>
</organism>
<accession>A0ABW0NAI4</accession>
<feature type="transmembrane region" description="Helical" evidence="7">
    <location>
        <begin position="235"/>
        <end position="259"/>
    </location>
</feature>
<dbReference type="PANTHER" id="PTHR42865">
    <property type="entry name" value="PROTON/GLUTAMATE-ASPARTATE SYMPORTER"/>
    <property type="match status" value="1"/>
</dbReference>
<dbReference type="Gene3D" id="1.10.3860.10">
    <property type="entry name" value="Sodium:dicarboxylate symporter"/>
    <property type="match status" value="1"/>
</dbReference>
<dbReference type="InterPro" id="IPR001991">
    <property type="entry name" value="Na-dicarboxylate_symporter"/>
</dbReference>
<feature type="transmembrane region" description="Helical" evidence="7">
    <location>
        <begin position="170"/>
        <end position="192"/>
    </location>
</feature>
<dbReference type="PRINTS" id="PR00173">
    <property type="entry name" value="EDTRNSPORT"/>
</dbReference>
<sequence length="428" mass="44465">MSYSRLYALALNPWVVIASLALGLVLGAVAPAVSSSLAFVGDIYIGLMKMIILPFMVSAVIFSLQRLLRDGGAGRLLIKVAAVFVASAFAVVAIGAAVSLLTRAGEDLPPATMHAFGQIVGSDLTSSETIMTLHDQAPAAKESALGAVMAGLVPSNIFAALASGDALKALVFSMLFGLAVGNVPQGIAGGLAQTLETIYRACQTLMHWFNFPVPLVLLCMSAAQMAKTGTAPLQAMAQFVTSFLLASMLCLLLAVLVLYKRSGLGLTRTLHALRAPFALALATRSSAACMPSMIESLVDRLGFERAKAELLVPLSVSLLRTGPMVYYVCATLFIAHLYGRELGAAEIAVVAAASVLAGFASSGMTGLVTISMTSMTCAYLGLPYEAAFVLFVAVDPVCDMLRTLILVIGNVAVVSVVAERGGAVVEQP</sequence>
<feature type="transmembrane region" description="Helical" evidence="7">
    <location>
        <begin position="76"/>
        <end position="101"/>
    </location>
</feature>
<reference evidence="9" key="1">
    <citation type="journal article" date="2019" name="Int. J. Syst. Evol. Microbiol.">
        <title>The Global Catalogue of Microorganisms (GCM) 10K type strain sequencing project: providing services to taxonomists for standard genome sequencing and annotation.</title>
        <authorList>
            <consortium name="The Broad Institute Genomics Platform"/>
            <consortium name="The Broad Institute Genome Sequencing Center for Infectious Disease"/>
            <person name="Wu L."/>
            <person name="Ma J."/>
        </authorList>
    </citation>
    <scope>NUCLEOTIDE SEQUENCE [LARGE SCALE GENOMIC DNA]</scope>
    <source>
        <strain evidence="9">CCUG 57401</strain>
    </source>
</reference>
<keyword evidence="9" id="KW-1185">Reference proteome</keyword>
<dbReference type="SUPFAM" id="SSF118215">
    <property type="entry name" value="Proton glutamate symport protein"/>
    <property type="match status" value="1"/>
</dbReference>
<keyword evidence="3" id="KW-1003">Cell membrane</keyword>
<keyword evidence="6 7" id="KW-0472">Membrane</keyword>
<feature type="transmembrane region" description="Helical" evidence="7">
    <location>
        <begin position="347"/>
        <end position="370"/>
    </location>
</feature>
<evidence type="ECO:0000256" key="1">
    <source>
        <dbReference type="ARBA" id="ARBA00004651"/>
    </source>
</evidence>
<keyword evidence="5 7" id="KW-1133">Transmembrane helix</keyword>
<evidence type="ECO:0000256" key="7">
    <source>
        <dbReference type="SAM" id="Phobius"/>
    </source>
</evidence>
<evidence type="ECO:0000256" key="3">
    <source>
        <dbReference type="ARBA" id="ARBA00022475"/>
    </source>
</evidence>
<feature type="transmembrane region" description="Helical" evidence="7">
    <location>
        <begin position="310"/>
        <end position="335"/>
    </location>
</feature>
<evidence type="ECO:0000256" key="2">
    <source>
        <dbReference type="ARBA" id="ARBA00022448"/>
    </source>
</evidence>
<gene>
    <name evidence="8" type="ORF">ACFPOE_05195</name>
</gene>
<dbReference type="Pfam" id="PF00375">
    <property type="entry name" value="SDF"/>
    <property type="match status" value="1"/>
</dbReference>